<evidence type="ECO:0000259" key="5">
    <source>
        <dbReference type="PROSITE" id="PS50893"/>
    </source>
</evidence>
<dbReference type="SUPFAM" id="SSF52540">
    <property type="entry name" value="P-loop containing nucleoside triphosphate hydrolases"/>
    <property type="match status" value="1"/>
</dbReference>
<keyword evidence="2" id="KW-0547">Nucleotide-binding</keyword>
<evidence type="ECO:0000256" key="1">
    <source>
        <dbReference type="ARBA" id="ARBA00022448"/>
    </source>
</evidence>
<evidence type="ECO:0000313" key="6">
    <source>
        <dbReference type="EMBL" id="TCK72779.1"/>
    </source>
</evidence>
<dbReference type="PANTHER" id="PTHR24220:SF86">
    <property type="entry name" value="ABC TRANSPORTER ABCH.1"/>
    <property type="match status" value="1"/>
</dbReference>
<dbReference type="FunFam" id="3.40.50.300:FF:000032">
    <property type="entry name" value="Export ABC transporter ATP-binding protein"/>
    <property type="match status" value="1"/>
</dbReference>
<comment type="similarity">
    <text evidence="4">Belongs to the ABC transporter superfamily. Macrolide exporter (TC 3.A.1.122) family.</text>
</comment>
<keyword evidence="3 6" id="KW-0067">ATP-binding</keyword>
<dbReference type="GO" id="GO:0016887">
    <property type="term" value="F:ATP hydrolysis activity"/>
    <property type="evidence" value="ECO:0007669"/>
    <property type="project" value="InterPro"/>
</dbReference>
<dbReference type="GO" id="GO:0005886">
    <property type="term" value="C:plasma membrane"/>
    <property type="evidence" value="ECO:0007669"/>
    <property type="project" value="TreeGrafter"/>
</dbReference>
<dbReference type="PANTHER" id="PTHR24220">
    <property type="entry name" value="IMPORT ATP-BINDING PROTEIN"/>
    <property type="match status" value="1"/>
</dbReference>
<dbReference type="Gene3D" id="3.40.50.300">
    <property type="entry name" value="P-loop containing nucleotide triphosphate hydrolases"/>
    <property type="match status" value="1"/>
</dbReference>
<dbReference type="InterPro" id="IPR017871">
    <property type="entry name" value="ABC_transporter-like_CS"/>
</dbReference>
<dbReference type="InterPro" id="IPR015854">
    <property type="entry name" value="ABC_transpr_LolD-like"/>
</dbReference>
<dbReference type="AlphaFoldDB" id="A0A4R1L8T5"/>
<gene>
    <name evidence="6" type="ORF">C7378_2369</name>
</gene>
<dbReference type="InterPro" id="IPR017911">
    <property type="entry name" value="MacB-like_ATP-bd"/>
</dbReference>
<dbReference type="InterPro" id="IPR003439">
    <property type="entry name" value="ABC_transporter-like_ATP-bd"/>
</dbReference>
<dbReference type="InterPro" id="IPR003593">
    <property type="entry name" value="AAA+_ATPase"/>
</dbReference>
<accession>A0A4R1L8T5</accession>
<dbReference type="PROSITE" id="PS50893">
    <property type="entry name" value="ABC_TRANSPORTER_2"/>
    <property type="match status" value="1"/>
</dbReference>
<dbReference type="Pfam" id="PF00005">
    <property type="entry name" value="ABC_tran"/>
    <property type="match status" value="1"/>
</dbReference>
<dbReference type="RefSeq" id="WP_131996627.1">
    <property type="nucleotide sequence ID" value="NZ_SMGK01000003.1"/>
</dbReference>
<evidence type="ECO:0000256" key="2">
    <source>
        <dbReference type="ARBA" id="ARBA00022741"/>
    </source>
</evidence>
<name>A0A4R1L8T5_9BACT</name>
<organism evidence="6 7">
    <name type="scientific">Acidipila rosea</name>
    <dbReference type="NCBI Taxonomy" id="768535"/>
    <lineage>
        <taxon>Bacteria</taxon>
        <taxon>Pseudomonadati</taxon>
        <taxon>Acidobacteriota</taxon>
        <taxon>Terriglobia</taxon>
        <taxon>Terriglobales</taxon>
        <taxon>Acidobacteriaceae</taxon>
        <taxon>Acidipila</taxon>
    </lineage>
</organism>
<evidence type="ECO:0000256" key="3">
    <source>
        <dbReference type="ARBA" id="ARBA00022840"/>
    </source>
</evidence>
<dbReference type="InterPro" id="IPR027417">
    <property type="entry name" value="P-loop_NTPase"/>
</dbReference>
<dbReference type="GO" id="GO:0005524">
    <property type="term" value="F:ATP binding"/>
    <property type="evidence" value="ECO:0007669"/>
    <property type="project" value="UniProtKB-KW"/>
</dbReference>
<dbReference type="EMBL" id="SMGK01000003">
    <property type="protein sequence ID" value="TCK72779.1"/>
    <property type="molecule type" value="Genomic_DNA"/>
</dbReference>
<evidence type="ECO:0000313" key="7">
    <source>
        <dbReference type="Proteomes" id="UP000295210"/>
    </source>
</evidence>
<dbReference type="OrthoDB" id="9802264at2"/>
<dbReference type="GO" id="GO:0098796">
    <property type="term" value="C:membrane protein complex"/>
    <property type="evidence" value="ECO:0007669"/>
    <property type="project" value="UniProtKB-ARBA"/>
</dbReference>
<feature type="domain" description="ABC transporter" evidence="5">
    <location>
        <begin position="5"/>
        <end position="241"/>
    </location>
</feature>
<dbReference type="PROSITE" id="PS00211">
    <property type="entry name" value="ABC_TRANSPORTER_1"/>
    <property type="match status" value="1"/>
</dbReference>
<protein>
    <submittedName>
        <fullName evidence="6">Putative ABC transport system ATP-binding protein</fullName>
    </submittedName>
</protein>
<reference evidence="6 7" key="1">
    <citation type="submission" date="2019-03" db="EMBL/GenBank/DDBJ databases">
        <title>Genomic Encyclopedia of Type Strains, Phase IV (KMG-IV): sequencing the most valuable type-strain genomes for metagenomic binning, comparative biology and taxonomic classification.</title>
        <authorList>
            <person name="Goeker M."/>
        </authorList>
    </citation>
    <scope>NUCLEOTIDE SEQUENCE [LARGE SCALE GENOMIC DNA]</scope>
    <source>
        <strain evidence="6 7">DSM 103428</strain>
    </source>
</reference>
<keyword evidence="7" id="KW-1185">Reference proteome</keyword>
<sequence length="241" mass="26218">MTPLIDVRHLSKTYSLGEVEVHALSDVTITISRGSFVAVMGPSGSGKSTFMNIIGCLDRPTSGSYFLDGVSVESMERDELAEIRNRKIGFVFQNFNLLARVTALENAKLPLLYADNVIRDADARAAKALAAVGLEGQLQNMPSQLSGGQQQRVAIARAIVNEPQIILADEPTGALDTKTSREIMTIFRDLNQTRSITVIVVTHSDEVAAYADRIIYFRDGRLVNGEAAVPMPVVLDQAAKR</sequence>
<dbReference type="CDD" id="cd03255">
    <property type="entry name" value="ABC_MJ0796_LolCDE_FtsE"/>
    <property type="match status" value="1"/>
</dbReference>
<dbReference type="Proteomes" id="UP000295210">
    <property type="component" value="Unassembled WGS sequence"/>
</dbReference>
<proteinExistence type="inferred from homology"/>
<keyword evidence="1" id="KW-0813">Transport</keyword>
<dbReference type="GO" id="GO:0022857">
    <property type="term" value="F:transmembrane transporter activity"/>
    <property type="evidence" value="ECO:0007669"/>
    <property type="project" value="UniProtKB-ARBA"/>
</dbReference>
<evidence type="ECO:0000256" key="4">
    <source>
        <dbReference type="ARBA" id="ARBA00038388"/>
    </source>
</evidence>
<comment type="caution">
    <text evidence="6">The sequence shown here is derived from an EMBL/GenBank/DDBJ whole genome shotgun (WGS) entry which is preliminary data.</text>
</comment>
<dbReference type="SMART" id="SM00382">
    <property type="entry name" value="AAA"/>
    <property type="match status" value="1"/>
</dbReference>